<gene>
    <name evidence="3" type="ORF">BQ4739_LOCUS19271</name>
</gene>
<keyword evidence="4" id="KW-1185">Reference proteome</keyword>
<dbReference type="Gene3D" id="3.60.110.10">
    <property type="entry name" value="Carbon-nitrogen hydrolase"/>
    <property type="match status" value="1"/>
</dbReference>
<dbReference type="AlphaFoldDB" id="A0A383WNX7"/>
<dbReference type="Proteomes" id="UP000256970">
    <property type="component" value="Unassembled WGS sequence"/>
</dbReference>
<evidence type="ECO:0000313" key="4">
    <source>
        <dbReference type="Proteomes" id="UP000256970"/>
    </source>
</evidence>
<organism evidence="3 4">
    <name type="scientific">Tetradesmus obliquus</name>
    <name type="common">Green alga</name>
    <name type="synonym">Acutodesmus obliquus</name>
    <dbReference type="NCBI Taxonomy" id="3088"/>
    <lineage>
        <taxon>Eukaryota</taxon>
        <taxon>Viridiplantae</taxon>
        <taxon>Chlorophyta</taxon>
        <taxon>core chlorophytes</taxon>
        <taxon>Chlorophyceae</taxon>
        <taxon>CS clade</taxon>
        <taxon>Sphaeropleales</taxon>
        <taxon>Scenedesmaceae</taxon>
        <taxon>Tetradesmus</taxon>
    </lineage>
</organism>
<dbReference type="InterPro" id="IPR003010">
    <property type="entry name" value="C-N_Hydrolase"/>
</dbReference>
<dbReference type="GO" id="GO:0016811">
    <property type="term" value="F:hydrolase activity, acting on carbon-nitrogen (but not peptide) bonds, in linear amides"/>
    <property type="evidence" value="ECO:0007669"/>
    <property type="project" value="TreeGrafter"/>
</dbReference>
<dbReference type="NCBIfam" id="NF009802">
    <property type="entry name" value="PRK13286.1"/>
    <property type="match status" value="1"/>
</dbReference>
<protein>
    <recommendedName>
        <fullName evidence="2">CN hydrolase domain-containing protein</fullName>
    </recommendedName>
</protein>
<evidence type="ECO:0000259" key="2">
    <source>
        <dbReference type="PROSITE" id="PS50263"/>
    </source>
</evidence>
<dbReference type="Pfam" id="PF00795">
    <property type="entry name" value="CN_hydrolase"/>
    <property type="match status" value="1"/>
</dbReference>
<reference evidence="3 4" key="1">
    <citation type="submission" date="2016-10" db="EMBL/GenBank/DDBJ databases">
        <authorList>
            <person name="Cai Z."/>
        </authorList>
    </citation>
    <scope>NUCLEOTIDE SEQUENCE [LARGE SCALE GENOMIC DNA]</scope>
</reference>
<dbReference type="STRING" id="3088.A0A383WNX7"/>
<dbReference type="PROSITE" id="PS50263">
    <property type="entry name" value="CN_HYDROLASE"/>
    <property type="match status" value="1"/>
</dbReference>
<keyword evidence="1" id="KW-0378">Hydrolase</keyword>
<evidence type="ECO:0000256" key="1">
    <source>
        <dbReference type="ARBA" id="ARBA00022801"/>
    </source>
</evidence>
<proteinExistence type="predicted"/>
<dbReference type="PANTHER" id="PTHR43674">
    <property type="entry name" value="NITRILASE C965.09-RELATED"/>
    <property type="match status" value="1"/>
</dbReference>
<dbReference type="InterPro" id="IPR036526">
    <property type="entry name" value="C-N_Hydrolase_sf"/>
</dbReference>
<accession>A0A383WNX7</accession>
<sequence length="387" mass="41729">MPTGSISSSKDAVGVAVVNYRVPVCESRQDVLQNCARIAKMIEGAKRGYPGLDLIIFPEYSTQGFHPEKWQDLTTTLDGPEVKIFKEACKKNKVFGIFSITGEKHPEGLNPYNTMIMVTDQGEVNYTYRKIFPWTPQEPWTAGHETGVAIGPKGLVVGGVICYDGNMPEVVRDTVMKGAELVVRIQGYMYPAKEQQIKVACVRAWENNCYMAVANMAGRDLVYSYFGHSNIIDFDGSVLGECGTSPDELTYATLSLTAIRDARKHWTAENHLYNLLHRGYTSEPRGHATCPFDFYKTWVNEPRKAAAQVELLTRDADAPEEASGDVIEPPPQSKLISQTLAAANGSAAVAKAANGLAGLKLAAARGAAAAGAVRPAAAAAAAAKAAV</sequence>
<dbReference type="SUPFAM" id="SSF56317">
    <property type="entry name" value="Carbon-nitrogen hydrolase"/>
    <property type="match status" value="1"/>
</dbReference>
<name>A0A383WNX7_TETOB</name>
<dbReference type="CDD" id="cd07565">
    <property type="entry name" value="aliphatic_amidase"/>
    <property type="match status" value="1"/>
</dbReference>
<dbReference type="PANTHER" id="PTHR43674:SF14">
    <property type="entry name" value="ALIPHATIC AMIDASE"/>
    <property type="match status" value="1"/>
</dbReference>
<evidence type="ECO:0000313" key="3">
    <source>
        <dbReference type="EMBL" id="SZX78973.1"/>
    </source>
</evidence>
<dbReference type="EMBL" id="FNXT01001347">
    <property type="protein sequence ID" value="SZX78973.1"/>
    <property type="molecule type" value="Genomic_DNA"/>
</dbReference>
<feature type="domain" description="CN hydrolase" evidence="2">
    <location>
        <begin position="13"/>
        <end position="256"/>
    </location>
</feature>
<dbReference type="InterPro" id="IPR050345">
    <property type="entry name" value="Aliph_Amidase/BUP"/>
</dbReference>